<feature type="transmembrane region" description="Helical" evidence="1">
    <location>
        <begin position="104"/>
        <end position="125"/>
    </location>
</feature>
<accession>A0A1Y5RUA8</accession>
<evidence type="ECO:0000313" key="3">
    <source>
        <dbReference type="Proteomes" id="UP000193200"/>
    </source>
</evidence>
<dbReference type="OrthoDB" id="9811204at2"/>
<sequence>MPTLREALLSLYGVWRLAHLDPKGLGCFDASFTGFWRSFGAAIYAAPLFLLIILLRAVSPLATDDGSTATDYLVAEFVAYSLDWIAFPAVMAVIAWNYHLKHVYVRYIVAYNWCKAAIIGAVLLYTPIIYSGILSEGLLAMAIFLVQGILLFFLWFVTRSALGVTPVFAGLLVAVETLVSLLLLALTGRLLG</sequence>
<organism evidence="2 3">
    <name type="scientific">Oceanibacterium hippocampi</name>
    <dbReference type="NCBI Taxonomy" id="745714"/>
    <lineage>
        <taxon>Bacteria</taxon>
        <taxon>Pseudomonadati</taxon>
        <taxon>Pseudomonadota</taxon>
        <taxon>Alphaproteobacteria</taxon>
        <taxon>Sneathiellales</taxon>
        <taxon>Sneathiellaceae</taxon>
        <taxon>Oceanibacterium</taxon>
    </lineage>
</organism>
<dbReference type="AlphaFoldDB" id="A0A1Y5RUA8"/>
<evidence type="ECO:0008006" key="4">
    <source>
        <dbReference type="Google" id="ProtNLM"/>
    </source>
</evidence>
<feature type="transmembrane region" description="Helical" evidence="1">
    <location>
        <begin position="163"/>
        <end position="186"/>
    </location>
</feature>
<name>A0A1Y5RUA8_9PROT</name>
<feature type="transmembrane region" description="Helical" evidence="1">
    <location>
        <begin position="137"/>
        <end position="157"/>
    </location>
</feature>
<evidence type="ECO:0000256" key="1">
    <source>
        <dbReference type="SAM" id="Phobius"/>
    </source>
</evidence>
<proteinExistence type="predicted"/>
<keyword evidence="1" id="KW-0472">Membrane</keyword>
<feature type="transmembrane region" description="Helical" evidence="1">
    <location>
        <begin position="36"/>
        <end position="57"/>
    </location>
</feature>
<keyword evidence="1" id="KW-1133">Transmembrane helix</keyword>
<gene>
    <name evidence="2" type="ORF">OCH7691_00721</name>
</gene>
<reference evidence="2 3" key="1">
    <citation type="submission" date="2017-03" db="EMBL/GenBank/DDBJ databases">
        <authorList>
            <person name="Afonso C.L."/>
            <person name="Miller P.J."/>
            <person name="Scott M.A."/>
            <person name="Spackman E."/>
            <person name="Goraichik I."/>
            <person name="Dimitrov K.M."/>
            <person name="Suarez D.L."/>
            <person name="Swayne D.E."/>
        </authorList>
    </citation>
    <scope>NUCLEOTIDE SEQUENCE [LARGE SCALE GENOMIC DNA]</scope>
    <source>
        <strain evidence="2 3">CECT 7691</strain>
    </source>
</reference>
<keyword evidence="1" id="KW-0812">Transmembrane</keyword>
<dbReference type="RefSeq" id="WP_085882031.1">
    <property type="nucleotide sequence ID" value="NZ_FWFR01000001.1"/>
</dbReference>
<dbReference type="EMBL" id="FWFR01000001">
    <property type="protein sequence ID" value="SLN25288.1"/>
    <property type="molecule type" value="Genomic_DNA"/>
</dbReference>
<feature type="transmembrane region" description="Helical" evidence="1">
    <location>
        <begin position="77"/>
        <end position="98"/>
    </location>
</feature>
<keyword evidence="3" id="KW-1185">Reference proteome</keyword>
<dbReference type="InParanoid" id="A0A1Y5RUA8"/>
<protein>
    <recommendedName>
        <fullName evidence="4">Yip1 domain protein</fullName>
    </recommendedName>
</protein>
<dbReference type="Proteomes" id="UP000193200">
    <property type="component" value="Unassembled WGS sequence"/>
</dbReference>
<evidence type="ECO:0000313" key="2">
    <source>
        <dbReference type="EMBL" id="SLN25288.1"/>
    </source>
</evidence>